<dbReference type="PANTHER" id="PTHR47691">
    <property type="entry name" value="REGULATOR-RELATED"/>
    <property type="match status" value="1"/>
</dbReference>
<dbReference type="InterPro" id="IPR003593">
    <property type="entry name" value="AAA+_ATPase"/>
</dbReference>
<dbReference type="RefSeq" id="WP_323326468.1">
    <property type="nucleotide sequence ID" value="NZ_JAYFSI010000002.1"/>
</dbReference>
<sequence>MRGFVSRTAELARLDHVLLAAGPTGPALVVGTAGVGKTALALRWAHRVAARFPDGQLYVNLRGYDPGAPMTADQALDRFLRALSVPPARIPDDVEDKAALYRSLLAGRRVLVVLDNAAHIGQVRPLLPGGPACRTIVTSRDRLEGVMARDGAQRVTVEVLPEADAITLIRALTTDYRTADEPGERAELARLCARLPLALRIAAERAASRPWMPLAELIGNLRDESRLWDELGSGGEHDGVRAVFALSYRSFSAEAAHMFRVLGLHPSAEFGTHVAAEAAGVPVAAARQLLDAVVGAHMLEQIGADRYQFHDLLRAYATDVAHQDEPPLPRDDARARILAWYLHTAHTVGTVMRTWGRILEPDALPAPAAVPRFPDHDAAVEWCYLEGQNLFAAIQAADESGRDTLTWQLAVATEPAMRGMPSDDRRAAITMALAAARRDGARQGEGELLAKLAEIERTKGQFDEAATCAEEALAIFRELDDRHGVRITLNFLGVSLLHRRKFAEAAERFESLWALQRAEEDLEGETAALFNLAEAYDGIRRHHDAVDAARHSVELARALGNRHFELVGLVILARATANLADAGELGVALADAARGVELARELRDTRTEGWALLDYGRIQRLAGRYDDALVSYRRALERFSNTSVSQRRAWSLDGLGTTCREAGRIEEAVSIHRQAVEVARAAEAPRVLGLILSNLADSLTVAGEDREAGSVRQEAASLLELLDDPEATERLEQVRRALP</sequence>
<dbReference type="SUPFAM" id="SSF52540">
    <property type="entry name" value="P-loop containing nucleoside triphosphate hydrolases"/>
    <property type="match status" value="1"/>
</dbReference>
<dbReference type="InterPro" id="IPR019734">
    <property type="entry name" value="TPR_rpt"/>
</dbReference>
<dbReference type="SMART" id="SM00382">
    <property type="entry name" value="AAA"/>
    <property type="match status" value="1"/>
</dbReference>
<dbReference type="InterPro" id="IPR027417">
    <property type="entry name" value="P-loop_NTPase"/>
</dbReference>
<protein>
    <submittedName>
        <fullName evidence="2">Tetratricopeptide repeat protein</fullName>
    </submittedName>
</protein>
<dbReference type="EMBL" id="JAYFSI010000002">
    <property type="protein sequence ID" value="MEA5360378.1"/>
    <property type="molecule type" value="Genomic_DNA"/>
</dbReference>
<gene>
    <name evidence="2" type="ORF">VA596_12595</name>
</gene>
<proteinExistence type="predicted"/>
<dbReference type="Gene3D" id="3.40.50.300">
    <property type="entry name" value="P-loop containing nucleotide triphosphate hydrolases"/>
    <property type="match status" value="1"/>
</dbReference>
<comment type="caution">
    <text evidence="2">The sequence shown here is derived from an EMBL/GenBank/DDBJ whole genome shotgun (WGS) entry which is preliminary data.</text>
</comment>
<evidence type="ECO:0000313" key="3">
    <source>
        <dbReference type="Proteomes" id="UP001304298"/>
    </source>
</evidence>
<dbReference type="SUPFAM" id="SSF48452">
    <property type="entry name" value="TPR-like"/>
    <property type="match status" value="2"/>
</dbReference>
<dbReference type="Proteomes" id="UP001304298">
    <property type="component" value="Unassembled WGS sequence"/>
</dbReference>
<name>A0ABU5R2J1_9PSEU</name>
<dbReference type="InterPro" id="IPR011990">
    <property type="entry name" value="TPR-like_helical_dom_sf"/>
</dbReference>
<keyword evidence="3" id="KW-1185">Reference proteome</keyword>
<dbReference type="Pfam" id="PF13401">
    <property type="entry name" value="AAA_22"/>
    <property type="match status" value="1"/>
</dbReference>
<dbReference type="Pfam" id="PF13424">
    <property type="entry name" value="TPR_12"/>
    <property type="match status" value="2"/>
</dbReference>
<reference evidence="2 3" key="1">
    <citation type="submission" date="2023-12" db="EMBL/GenBank/DDBJ databases">
        <title>Amycolatopsis sp. V23-08.</title>
        <authorList>
            <person name="Somphong A."/>
        </authorList>
    </citation>
    <scope>NUCLEOTIDE SEQUENCE [LARGE SCALE GENOMIC DNA]</scope>
    <source>
        <strain evidence="2 3">V23-08</strain>
    </source>
</reference>
<dbReference type="SMART" id="SM00028">
    <property type="entry name" value="TPR"/>
    <property type="match status" value="4"/>
</dbReference>
<dbReference type="PRINTS" id="PR00364">
    <property type="entry name" value="DISEASERSIST"/>
</dbReference>
<accession>A0ABU5R2J1</accession>
<dbReference type="PANTHER" id="PTHR47691:SF3">
    <property type="entry name" value="HTH-TYPE TRANSCRIPTIONAL REGULATOR RV0890C-RELATED"/>
    <property type="match status" value="1"/>
</dbReference>
<evidence type="ECO:0000259" key="1">
    <source>
        <dbReference type="SMART" id="SM00382"/>
    </source>
</evidence>
<organism evidence="2 3">
    <name type="scientific">Amycolatopsis heterodermiae</name>
    <dbReference type="NCBI Taxonomy" id="3110235"/>
    <lineage>
        <taxon>Bacteria</taxon>
        <taxon>Bacillati</taxon>
        <taxon>Actinomycetota</taxon>
        <taxon>Actinomycetes</taxon>
        <taxon>Pseudonocardiales</taxon>
        <taxon>Pseudonocardiaceae</taxon>
        <taxon>Amycolatopsis</taxon>
    </lineage>
</organism>
<dbReference type="InterPro" id="IPR049945">
    <property type="entry name" value="AAA_22"/>
</dbReference>
<dbReference type="Gene3D" id="1.25.40.10">
    <property type="entry name" value="Tetratricopeptide repeat domain"/>
    <property type="match status" value="2"/>
</dbReference>
<feature type="domain" description="AAA+ ATPase" evidence="1">
    <location>
        <begin position="23"/>
        <end position="162"/>
    </location>
</feature>
<evidence type="ECO:0000313" key="2">
    <source>
        <dbReference type="EMBL" id="MEA5360378.1"/>
    </source>
</evidence>